<dbReference type="GO" id="GO:0007059">
    <property type="term" value="P:chromosome segregation"/>
    <property type="evidence" value="ECO:0007669"/>
    <property type="project" value="InterPro"/>
</dbReference>
<gene>
    <name evidence="2" type="ORF">BGW36DRAFT_378370</name>
</gene>
<dbReference type="GO" id="GO:0034080">
    <property type="term" value="P:CENP-A containing chromatin assembly"/>
    <property type="evidence" value="ECO:0007669"/>
    <property type="project" value="InterPro"/>
</dbReference>
<proteinExistence type="predicted"/>
<dbReference type="InterPro" id="IPR007902">
    <property type="entry name" value="Chl4/mis15/CENP-N"/>
</dbReference>
<dbReference type="RefSeq" id="XP_046071987.1">
    <property type="nucleotide sequence ID" value="XM_046216101.1"/>
</dbReference>
<evidence type="ECO:0000313" key="3">
    <source>
        <dbReference type="Proteomes" id="UP001201262"/>
    </source>
</evidence>
<organism evidence="2 3">
    <name type="scientific">Talaromyces proteolyticus</name>
    <dbReference type="NCBI Taxonomy" id="1131652"/>
    <lineage>
        <taxon>Eukaryota</taxon>
        <taxon>Fungi</taxon>
        <taxon>Dikarya</taxon>
        <taxon>Ascomycota</taxon>
        <taxon>Pezizomycotina</taxon>
        <taxon>Eurotiomycetes</taxon>
        <taxon>Eurotiomycetidae</taxon>
        <taxon>Eurotiales</taxon>
        <taxon>Trichocomaceae</taxon>
        <taxon>Talaromyces</taxon>
        <taxon>Talaromyces sect. Bacilispori</taxon>
    </lineage>
</organism>
<dbReference type="Pfam" id="PF05238">
    <property type="entry name" value="CENP-N"/>
    <property type="match status" value="1"/>
</dbReference>
<dbReference type="AlphaFoldDB" id="A0AAD4KQU9"/>
<reference evidence="2" key="1">
    <citation type="submission" date="2021-12" db="EMBL/GenBank/DDBJ databases">
        <title>Convergent genome expansion in fungi linked to evolution of root-endophyte symbiosis.</title>
        <authorList>
            <consortium name="DOE Joint Genome Institute"/>
            <person name="Ke Y.-H."/>
            <person name="Bonito G."/>
            <person name="Liao H.-L."/>
            <person name="Looney B."/>
            <person name="Rojas-Flechas A."/>
            <person name="Nash J."/>
            <person name="Hameed K."/>
            <person name="Schadt C."/>
            <person name="Martin F."/>
            <person name="Crous P.W."/>
            <person name="Miettinen O."/>
            <person name="Magnuson J.K."/>
            <person name="Labbe J."/>
            <person name="Jacobson D."/>
            <person name="Doktycz M.J."/>
            <person name="Veneault-Fourrey C."/>
            <person name="Kuo A."/>
            <person name="Mondo S."/>
            <person name="Calhoun S."/>
            <person name="Riley R."/>
            <person name="Ohm R."/>
            <person name="LaButti K."/>
            <person name="Andreopoulos B."/>
            <person name="Pangilinan J."/>
            <person name="Nolan M."/>
            <person name="Tritt A."/>
            <person name="Clum A."/>
            <person name="Lipzen A."/>
            <person name="Daum C."/>
            <person name="Barry K."/>
            <person name="Grigoriev I.V."/>
            <person name="Vilgalys R."/>
        </authorList>
    </citation>
    <scope>NUCLEOTIDE SEQUENCE</scope>
    <source>
        <strain evidence="2">PMI_201</strain>
    </source>
</reference>
<dbReference type="Gene3D" id="3.10.20.720">
    <property type="match status" value="1"/>
</dbReference>
<name>A0AAD4KQU9_9EURO</name>
<protein>
    <submittedName>
        <fullName evidence="2">CHL4 family chromosome segregation protein</fullName>
    </submittedName>
</protein>
<dbReference type="GeneID" id="70246388"/>
<evidence type="ECO:0000313" key="2">
    <source>
        <dbReference type="EMBL" id="KAH8697286.1"/>
    </source>
</evidence>
<evidence type="ECO:0000256" key="1">
    <source>
        <dbReference type="SAM" id="MobiDB-lite"/>
    </source>
</evidence>
<keyword evidence="3" id="KW-1185">Reference proteome</keyword>
<sequence>MAKSKRIRAPTTSSLPNDLRIPSSTASLVKTIGKLSRQSLLDLVSLWLSKQNLTRYPPFLHRDSSANDDDQENSPYPAAHSIEDVRNAYEELQGRKGGKREVIDRVLEGDWRHGITLGQLAMVDIRYLEDHPTAQKWTAFRLVSADKKPNTDPKSTDLSPCLPRLHAVTFLSNLQREISPLVKAHYHLARSKAYPLTLLRVFITDSPYQYPRQNPAAYLDSSRIVYIAFPDSSPFIYTSMSATTGIASAATIGTDSRALRSIVRNAIARALSQQHERYNLEPTSLTAKSLDALLTLRGAGRTNMANGAFSIFADAVVEGTPIDPRPPATVSAEEYSQGDALAEKGDIASLSEIDTEESKRRSHGEDSPATKKRKFVVSTRFGTSGSISSPAALDRLDVRLLDYHDDDDDDNAQDGSERVKAYMENGEYAMGLSFTGINVVSGLRKLAEIGIIDPTRMPSWMTGEEGVSSMVARRGKRVRSDREQRTAR</sequence>
<feature type="compositionally biased region" description="Basic and acidic residues" evidence="1">
    <location>
        <begin position="478"/>
        <end position="488"/>
    </location>
</feature>
<feature type="compositionally biased region" description="Basic and acidic residues" evidence="1">
    <location>
        <begin position="356"/>
        <end position="369"/>
    </location>
</feature>
<dbReference type="EMBL" id="JAJTJA010000006">
    <property type="protein sequence ID" value="KAH8697286.1"/>
    <property type="molecule type" value="Genomic_DNA"/>
</dbReference>
<feature type="region of interest" description="Disordered" evidence="1">
    <location>
        <begin position="346"/>
        <end position="371"/>
    </location>
</feature>
<dbReference type="Proteomes" id="UP001201262">
    <property type="component" value="Unassembled WGS sequence"/>
</dbReference>
<feature type="region of interest" description="Disordered" evidence="1">
    <location>
        <begin position="59"/>
        <end position="80"/>
    </location>
</feature>
<feature type="region of interest" description="Disordered" evidence="1">
    <location>
        <begin position="465"/>
        <end position="488"/>
    </location>
</feature>
<accession>A0AAD4KQU9</accession>
<comment type="caution">
    <text evidence="2">The sequence shown here is derived from an EMBL/GenBank/DDBJ whole genome shotgun (WGS) entry which is preliminary data.</text>
</comment>